<gene>
    <name evidence="2" type="ORF">PLEPLA_LOCUS8277</name>
</gene>
<comment type="caution">
    <text evidence="2">The sequence shown here is derived from an EMBL/GenBank/DDBJ whole genome shotgun (WGS) entry which is preliminary data.</text>
</comment>
<keyword evidence="3" id="KW-1185">Reference proteome</keyword>
<sequence length="152" mass="17087">MLRGEGAHRSPHKVNGESEWQMERGGGRRRGELRAREHRRGGCKPYPTLYPFCHSPPCVVSPSWLCREQRGCFGAEPGEKNEERKREEVRERNQNPPTGNRAKLFFSLYGSILPAKGPEICHFDEAQLSCPGPGAERLFTPRGGERNTGTVS</sequence>
<proteinExistence type="predicted"/>
<dbReference type="EMBL" id="CADEAL010000450">
    <property type="protein sequence ID" value="CAB1420402.1"/>
    <property type="molecule type" value="Genomic_DNA"/>
</dbReference>
<feature type="region of interest" description="Disordered" evidence="1">
    <location>
        <begin position="131"/>
        <end position="152"/>
    </location>
</feature>
<accession>A0A9N7TXB0</accession>
<feature type="compositionally biased region" description="Basic and acidic residues" evidence="1">
    <location>
        <begin position="77"/>
        <end position="93"/>
    </location>
</feature>
<feature type="compositionally biased region" description="Basic and acidic residues" evidence="1">
    <location>
        <begin position="21"/>
        <end position="35"/>
    </location>
</feature>
<organism evidence="2 3">
    <name type="scientific">Pleuronectes platessa</name>
    <name type="common">European plaice</name>
    <dbReference type="NCBI Taxonomy" id="8262"/>
    <lineage>
        <taxon>Eukaryota</taxon>
        <taxon>Metazoa</taxon>
        <taxon>Chordata</taxon>
        <taxon>Craniata</taxon>
        <taxon>Vertebrata</taxon>
        <taxon>Euteleostomi</taxon>
        <taxon>Actinopterygii</taxon>
        <taxon>Neopterygii</taxon>
        <taxon>Teleostei</taxon>
        <taxon>Neoteleostei</taxon>
        <taxon>Acanthomorphata</taxon>
        <taxon>Carangaria</taxon>
        <taxon>Pleuronectiformes</taxon>
        <taxon>Pleuronectoidei</taxon>
        <taxon>Pleuronectidae</taxon>
        <taxon>Pleuronectes</taxon>
    </lineage>
</organism>
<protein>
    <submittedName>
        <fullName evidence="2">Uncharacterized protein</fullName>
    </submittedName>
</protein>
<feature type="region of interest" description="Disordered" evidence="1">
    <location>
        <begin position="73"/>
        <end position="101"/>
    </location>
</feature>
<reference evidence="2" key="1">
    <citation type="submission" date="2020-03" db="EMBL/GenBank/DDBJ databases">
        <authorList>
            <person name="Weist P."/>
        </authorList>
    </citation>
    <scope>NUCLEOTIDE SEQUENCE</scope>
</reference>
<feature type="region of interest" description="Disordered" evidence="1">
    <location>
        <begin position="1"/>
        <end position="46"/>
    </location>
</feature>
<evidence type="ECO:0000313" key="3">
    <source>
        <dbReference type="Proteomes" id="UP001153269"/>
    </source>
</evidence>
<evidence type="ECO:0000256" key="1">
    <source>
        <dbReference type="SAM" id="MobiDB-lite"/>
    </source>
</evidence>
<dbReference type="AlphaFoldDB" id="A0A9N7TXB0"/>
<evidence type="ECO:0000313" key="2">
    <source>
        <dbReference type="EMBL" id="CAB1420402.1"/>
    </source>
</evidence>
<dbReference type="Proteomes" id="UP001153269">
    <property type="component" value="Unassembled WGS sequence"/>
</dbReference>
<name>A0A9N7TXB0_PLEPL</name>